<evidence type="ECO:0000259" key="2">
    <source>
        <dbReference type="PROSITE" id="PS51154"/>
    </source>
</evidence>
<dbReference type="SUPFAM" id="SSF52949">
    <property type="entry name" value="Macro domain-like"/>
    <property type="match status" value="1"/>
</dbReference>
<gene>
    <name evidence="3" type="ORF">AMK59_4560</name>
</gene>
<feature type="compositionally biased region" description="Basic and acidic residues" evidence="1">
    <location>
        <begin position="190"/>
        <end position="214"/>
    </location>
</feature>
<feature type="region of interest" description="Disordered" evidence="1">
    <location>
        <begin position="61"/>
        <end position="82"/>
    </location>
</feature>
<evidence type="ECO:0000313" key="3">
    <source>
        <dbReference type="EMBL" id="KRT83741.1"/>
    </source>
</evidence>
<protein>
    <recommendedName>
        <fullName evidence="2">Macro domain-containing protein</fullName>
    </recommendedName>
</protein>
<organism evidence="3 4">
    <name type="scientific">Oryctes borbonicus</name>
    <dbReference type="NCBI Taxonomy" id="1629725"/>
    <lineage>
        <taxon>Eukaryota</taxon>
        <taxon>Metazoa</taxon>
        <taxon>Ecdysozoa</taxon>
        <taxon>Arthropoda</taxon>
        <taxon>Hexapoda</taxon>
        <taxon>Insecta</taxon>
        <taxon>Pterygota</taxon>
        <taxon>Neoptera</taxon>
        <taxon>Endopterygota</taxon>
        <taxon>Coleoptera</taxon>
        <taxon>Polyphaga</taxon>
        <taxon>Scarabaeiformia</taxon>
        <taxon>Scarabaeidae</taxon>
        <taxon>Dynastinae</taxon>
        <taxon>Oryctes</taxon>
    </lineage>
</organism>
<feature type="compositionally biased region" description="Basic and acidic residues" evidence="1">
    <location>
        <begin position="285"/>
        <end position="297"/>
    </location>
</feature>
<dbReference type="CDD" id="cd02901">
    <property type="entry name" value="Macro_Poa1p-like"/>
    <property type="match status" value="1"/>
</dbReference>
<accession>A0A0T6B9J5</accession>
<feature type="compositionally biased region" description="Basic and acidic residues" evidence="1">
    <location>
        <begin position="146"/>
        <end position="167"/>
    </location>
</feature>
<dbReference type="EMBL" id="LJIG01009107">
    <property type="protein sequence ID" value="KRT83741.1"/>
    <property type="molecule type" value="Genomic_DNA"/>
</dbReference>
<dbReference type="PANTHER" id="PTHR12521:SF0">
    <property type="entry name" value="ADP-RIBOSE GLYCOHYDROLASE OARD1"/>
    <property type="match status" value="1"/>
</dbReference>
<feature type="non-terminal residue" evidence="3">
    <location>
        <position position="1"/>
    </location>
</feature>
<feature type="compositionally biased region" description="Polar residues" evidence="1">
    <location>
        <begin position="109"/>
        <end position="127"/>
    </location>
</feature>
<evidence type="ECO:0000313" key="4">
    <source>
        <dbReference type="Proteomes" id="UP000051574"/>
    </source>
</evidence>
<feature type="compositionally biased region" description="Basic and acidic residues" evidence="1">
    <location>
        <begin position="228"/>
        <end position="246"/>
    </location>
</feature>
<feature type="domain" description="Macro" evidence="2">
    <location>
        <begin position="342"/>
        <end position="509"/>
    </location>
</feature>
<dbReference type="PROSITE" id="PS51154">
    <property type="entry name" value="MACRO"/>
    <property type="match status" value="1"/>
</dbReference>
<comment type="caution">
    <text evidence="3">The sequence shown here is derived from an EMBL/GenBank/DDBJ whole genome shotgun (WGS) entry which is preliminary data.</text>
</comment>
<sequence>LNYCVWRGCLYSDVQHSDRHLVIQNSYIDLEKNILRSAFQYVFFCRNIRKIYRNEFSFKQNVSNPNSQDNQDTECSLSESITTANSSSDIHVLPAESIASNREIKSSDTGRNSQFQQTRPRKSSCNIDESEVAESEMKDISQVNQESKRQYNLETKDNDHDKFEKNLGESSNNQFKSHSKEYRRNSNKNDTQRKESSNDRWGHGQENRKGHSSHENSNSYASQGSSGDKNRRYRDNESKPCPKNDGGENAECVPSDDSNKLRNKSNDRSNRKHNNYEGKPMLRNKAPDQEHVGENSDWKSQNSNKFRNKSGDRSNRYENYIGNDRSQNKIPDQEYDKFKTRYMSSRDDVMDCKVVQEIEGDLFTAGTEYSLGHCVSEDMNMGSGIAVLFRREFKRVDELLSQRRTQGNVAILEDKGRFVYYLVTKRASFGKPTYHTLWLSLQKMKDHIRTNNVKKLALPRIGCGLDSLEWKYVKNMLEYIFQNVDIQIVIYNFQQDSSSTTQTKLRKCPVVNTQKLLSEIDTGTIMVYFGSE</sequence>
<dbReference type="Proteomes" id="UP000051574">
    <property type="component" value="Unassembled WGS sequence"/>
</dbReference>
<dbReference type="AlphaFoldDB" id="A0A0T6B9J5"/>
<keyword evidence="4" id="KW-1185">Reference proteome</keyword>
<evidence type="ECO:0000256" key="1">
    <source>
        <dbReference type="SAM" id="MobiDB-lite"/>
    </source>
</evidence>
<proteinExistence type="predicted"/>
<dbReference type="InterPro" id="IPR050892">
    <property type="entry name" value="ADP-ribose_metab_enzymes"/>
</dbReference>
<name>A0A0T6B9J5_9SCAR</name>
<reference evidence="3 4" key="1">
    <citation type="submission" date="2015-09" db="EMBL/GenBank/DDBJ databases">
        <title>Draft genome of the scarab beetle Oryctes borbonicus.</title>
        <authorList>
            <person name="Meyer J.M."/>
            <person name="Markov G.V."/>
            <person name="Baskaran P."/>
            <person name="Herrmann M."/>
            <person name="Sommer R.J."/>
            <person name="Roedelsperger C."/>
        </authorList>
    </citation>
    <scope>NUCLEOTIDE SEQUENCE [LARGE SCALE GENOMIC DNA]</scope>
    <source>
        <strain evidence="3">OB123</strain>
        <tissue evidence="3">Whole animal</tissue>
    </source>
</reference>
<dbReference type="OrthoDB" id="2155246at2759"/>
<feature type="non-terminal residue" evidence="3">
    <location>
        <position position="532"/>
    </location>
</feature>
<dbReference type="Gene3D" id="3.40.220.10">
    <property type="entry name" value="Leucine Aminopeptidase, subunit E, domain 1"/>
    <property type="match status" value="1"/>
</dbReference>
<dbReference type="InterPro" id="IPR002589">
    <property type="entry name" value="Macro_dom"/>
</dbReference>
<dbReference type="GO" id="GO:0140291">
    <property type="term" value="P:peptidyl-glutamate ADP-deribosylation"/>
    <property type="evidence" value="ECO:0007669"/>
    <property type="project" value="TreeGrafter"/>
</dbReference>
<dbReference type="PANTHER" id="PTHR12521">
    <property type="entry name" value="PROTEIN C6ORF130"/>
    <property type="match status" value="1"/>
</dbReference>
<dbReference type="InterPro" id="IPR043472">
    <property type="entry name" value="Macro_dom-like"/>
</dbReference>
<feature type="compositionally biased region" description="Basic and acidic residues" evidence="1">
    <location>
        <begin position="257"/>
        <end position="269"/>
    </location>
</feature>
<feature type="region of interest" description="Disordered" evidence="1">
    <location>
        <begin position="99"/>
        <end position="330"/>
    </location>
</feature>
<feature type="compositionally biased region" description="Polar residues" evidence="1">
    <location>
        <begin position="215"/>
        <end position="227"/>
    </location>
</feature>